<name>A0ABD0XPR4_UMBPY</name>
<dbReference type="SMART" id="SM00595">
    <property type="entry name" value="MADF"/>
    <property type="match status" value="1"/>
</dbReference>
<organism evidence="3 4">
    <name type="scientific">Umbra pygmaea</name>
    <name type="common">Eastern mudminnow</name>
    <dbReference type="NCBI Taxonomy" id="75934"/>
    <lineage>
        <taxon>Eukaryota</taxon>
        <taxon>Metazoa</taxon>
        <taxon>Chordata</taxon>
        <taxon>Craniata</taxon>
        <taxon>Vertebrata</taxon>
        <taxon>Euteleostomi</taxon>
        <taxon>Actinopterygii</taxon>
        <taxon>Neopterygii</taxon>
        <taxon>Teleostei</taxon>
        <taxon>Protacanthopterygii</taxon>
        <taxon>Esociformes</taxon>
        <taxon>Umbridae</taxon>
        <taxon>Umbra</taxon>
    </lineage>
</organism>
<gene>
    <name evidence="3" type="ORF">UPYG_G00053440</name>
</gene>
<feature type="domain" description="MADF" evidence="2">
    <location>
        <begin position="133"/>
        <end position="221"/>
    </location>
</feature>
<dbReference type="InterPro" id="IPR039353">
    <property type="entry name" value="TF_Adf1"/>
</dbReference>
<evidence type="ECO:0000259" key="2">
    <source>
        <dbReference type="PROSITE" id="PS51029"/>
    </source>
</evidence>
<dbReference type="PANTHER" id="PTHR12243:SF67">
    <property type="entry name" value="COREPRESSOR OF PANGOLIN, ISOFORM A-RELATED"/>
    <property type="match status" value="1"/>
</dbReference>
<evidence type="ECO:0000313" key="4">
    <source>
        <dbReference type="Proteomes" id="UP001557470"/>
    </source>
</evidence>
<keyword evidence="4" id="KW-1185">Reference proteome</keyword>
<feature type="region of interest" description="Disordered" evidence="1">
    <location>
        <begin position="283"/>
        <end position="317"/>
    </location>
</feature>
<dbReference type="InterPro" id="IPR006578">
    <property type="entry name" value="MADF-dom"/>
</dbReference>
<dbReference type="Pfam" id="PF10545">
    <property type="entry name" value="MADF_DNA_bdg"/>
    <property type="match status" value="1"/>
</dbReference>
<dbReference type="AlphaFoldDB" id="A0ABD0XPR4"/>
<dbReference type="EMBL" id="JAGEUA010000002">
    <property type="protein sequence ID" value="KAL1005015.1"/>
    <property type="molecule type" value="Genomic_DNA"/>
</dbReference>
<evidence type="ECO:0000256" key="1">
    <source>
        <dbReference type="SAM" id="MobiDB-lite"/>
    </source>
</evidence>
<comment type="caution">
    <text evidence="3">The sequence shown here is derived from an EMBL/GenBank/DDBJ whole genome shotgun (WGS) entry which is preliminary data.</text>
</comment>
<evidence type="ECO:0000313" key="3">
    <source>
        <dbReference type="EMBL" id="KAL1005015.1"/>
    </source>
</evidence>
<dbReference type="PROSITE" id="PS51029">
    <property type="entry name" value="MADF"/>
    <property type="match status" value="1"/>
</dbReference>
<dbReference type="Proteomes" id="UP001557470">
    <property type="component" value="Unassembled WGS sequence"/>
</dbReference>
<protein>
    <recommendedName>
        <fullName evidence="2">MADF domain-containing protein</fullName>
    </recommendedName>
</protein>
<accession>A0ABD0XPR4</accession>
<proteinExistence type="predicted"/>
<feature type="region of interest" description="Disordered" evidence="1">
    <location>
        <begin position="226"/>
        <end position="248"/>
    </location>
</feature>
<reference evidence="3 4" key="1">
    <citation type="submission" date="2024-06" db="EMBL/GenBank/DDBJ databases">
        <authorList>
            <person name="Pan Q."/>
            <person name="Wen M."/>
            <person name="Jouanno E."/>
            <person name="Zahm M."/>
            <person name="Klopp C."/>
            <person name="Cabau C."/>
            <person name="Louis A."/>
            <person name="Berthelot C."/>
            <person name="Parey E."/>
            <person name="Roest Crollius H."/>
            <person name="Montfort J."/>
            <person name="Robinson-Rechavi M."/>
            <person name="Bouchez O."/>
            <person name="Lampietro C."/>
            <person name="Lopez Roques C."/>
            <person name="Donnadieu C."/>
            <person name="Postlethwait J."/>
            <person name="Bobe J."/>
            <person name="Verreycken H."/>
            <person name="Guiguen Y."/>
        </authorList>
    </citation>
    <scope>NUCLEOTIDE SEQUENCE [LARGE SCALE GENOMIC DNA]</scope>
    <source>
        <strain evidence="3">Up_M1</strain>
        <tissue evidence="3">Testis</tissue>
    </source>
</reference>
<sequence>MSSLFNPTEEKGVCGREKDAFGQNIVVKEELVNIVVTTEGHIFIKKEDEAIHFKEKDVEKVEQFEIKSEDFTAKEDKQPRGVKQEDVTVKEEKKHFRIPELEEDVLGVKEIEEAEDPTIPKVMGVWNEKTEDQLILLIQERPSLYNTEKCYVTKNTKTQLWREIGNAVTISEKELKKRWESLRTQYCRYKRLAASESAGAKRTARQQWLLTRLQFLEPYTKRHKSTSKLIKKKKEPGATDVNDYSDTGNSISQVHITLPEEPITPLEEPSFLKATDCTPLAESTVCGEDSQSEPSSTQRPRGKRSRKTLDVSANEDSTDLTHTLTKTLETLASKRTHDEIANFCKNLETRMRKLSVSRLPYVMNEIENCLFRHVLEDRNQAHYTQL</sequence>
<dbReference type="PANTHER" id="PTHR12243">
    <property type="entry name" value="MADF DOMAIN TRANSCRIPTION FACTOR"/>
    <property type="match status" value="1"/>
</dbReference>